<dbReference type="InterPro" id="IPR027474">
    <property type="entry name" value="L-asparaginase_N"/>
</dbReference>
<dbReference type="InterPro" id="IPR006034">
    <property type="entry name" value="Asparaginase/glutaminase-like"/>
</dbReference>
<accession>A0A7V5UEU1</accession>
<dbReference type="Gene3D" id="3.40.50.1170">
    <property type="entry name" value="L-asparaginase, N-terminal domain"/>
    <property type="match status" value="1"/>
</dbReference>
<dbReference type="FunFam" id="3.40.50.1170:FF:000001">
    <property type="entry name" value="L-asparaginase 2"/>
    <property type="match status" value="1"/>
</dbReference>
<protein>
    <submittedName>
        <fullName evidence="7">Asparaginase</fullName>
    </submittedName>
</protein>
<dbReference type="Pfam" id="PF00710">
    <property type="entry name" value="Asparaginase"/>
    <property type="match status" value="1"/>
</dbReference>
<proteinExistence type="inferred from homology"/>
<evidence type="ECO:0000256" key="1">
    <source>
        <dbReference type="ARBA" id="ARBA00010518"/>
    </source>
</evidence>
<feature type="binding site" evidence="3">
    <location>
        <begin position="87"/>
        <end position="88"/>
    </location>
    <ligand>
        <name>substrate</name>
    </ligand>
</feature>
<feature type="active site" evidence="4">
    <location>
        <position position="87"/>
    </location>
</feature>
<dbReference type="PIRSF" id="PIRSF500176">
    <property type="entry name" value="L_ASNase"/>
    <property type="match status" value="1"/>
</dbReference>
<evidence type="ECO:0000256" key="3">
    <source>
        <dbReference type="PIRSR" id="PIRSR001220-2"/>
    </source>
</evidence>
<sequence length="329" mass="36364">MKKILLIHTGGTFGMKPVEPDDTLAPGNFQSEILSFVPEIAQLADIEIKIPFNLDSSNIGKEEWQILAELIFNNLDAFDGFVIIHGTDTMAYTASALSFSLLNLNKPVVLTGAQRPLSQLRNDARTNLIDAIELATMDIPEVVIVFGQRVLRGNRSKKVNIFSYDAFDSPNFPYLGRIGVHIDLDKSRVLTVHGTPVLLPGFSEKVAVITIQPSQSADLYLPLIDSGIRAFILVGFGAGNVPDREAHWVEFIRQAYEKGKPVLIASHSTYGRINLELYESGRKALQAGAKGIGAMTCEAAYVKLQKILTVTKDRDVIYRKFFQNWAGEL</sequence>
<evidence type="ECO:0000313" key="7">
    <source>
        <dbReference type="EMBL" id="HHJ52752.1"/>
    </source>
</evidence>
<evidence type="ECO:0000259" key="5">
    <source>
        <dbReference type="Pfam" id="PF00710"/>
    </source>
</evidence>
<dbReference type="CDD" id="cd08963">
    <property type="entry name" value="L-asparaginase_I"/>
    <property type="match status" value="1"/>
</dbReference>
<dbReference type="PROSITE" id="PS51732">
    <property type="entry name" value="ASN_GLN_ASE_3"/>
    <property type="match status" value="1"/>
</dbReference>
<dbReference type="SMART" id="SM00870">
    <property type="entry name" value="Asparaginase"/>
    <property type="match status" value="1"/>
</dbReference>
<dbReference type="InterPro" id="IPR027475">
    <property type="entry name" value="Asparaginase/glutaminase_AS2"/>
</dbReference>
<dbReference type="GO" id="GO:0004067">
    <property type="term" value="F:asparaginase activity"/>
    <property type="evidence" value="ECO:0007669"/>
    <property type="project" value="UniProtKB-UniRule"/>
</dbReference>
<feature type="binding site" evidence="3">
    <location>
        <position position="56"/>
    </location>
    <ligand>
        <name>substrate</name>
    </ligand>
</feature>
<dbReference type="Gene3D" id="3.40.50.40">
    <property type="match status" value="1"/>
</dbReference>
<dbReference type="PRINTS" id="PR00139">
    <property type="entry name" value="ASNGLNASE"/>
</dbReference>
<dbReference type="PANTHER" id="PTHR11707">
    <property type="entry name" value="L-ASPARAGINASE"/>
    <property type="match status" value="1"/>
</dbReference>
<dbReference type="SUPFAM" id="SSF53774">
    <property type="entry name" value="Glutaminase/Asparaginase"/>
    <property type="match status" value="1"/>
</dbReference>
<evidence type="ECO:0000256" key="4">
    <source>
        <dbReference type="PROSITE-ProRule" id="PRU10100"/>
    </source>
</evidence>
<feature type="active site" description="O-isoaspartyl threonine intermediate" evidence="2">
    <location>
        <position position="12"/>
    </location>
</feature>
<dbReference type="Proteomes" id="UP000886124">
    <property type="component" value="Unassembled WGS sequence"/>
</dbReference>
<evidence type="ECO:0000256" key="2">
    <source>
        <dbReference type="PIRSR" id="PIRSR001220-1"/>
    </source>
</evidence>
<comment type="caution">
    <text evidence="7">The sequence shown here is derived from an EMBL/GenBank/DDBJ whole genome shotgun (WGS) entry which is preliminary data.</text>
</comment>
<dbReference type="InterPro" id="IPR036152">
    <property type="entry name" value="Asp/glu_Ase-like_sf"/>
</dbReference>
<dbReference type="EMBL" id="DROD01000418">
    <property type="protein sequence ID" value="HHJ52752.1"/>
    <property type="molecule type" value="Genomic_DNA"/>
</dbReference>
<feature type="domain" description="L-asparaginase N-terminal" evidence="5">
    <location>
        <begin position="3"/>
        <end position="187"/>
    </location>
</feature>
<dbReference type="Pfam" id="PF17763">
    <property type="entry name" value="Asparaginase_C"/>
    <property type="match status" value="1"/>
</dbReference>
<evidence type="ECO:0000259" key="6">
    <source>
        <dbReference type="Pfam" id="PF17763"/>
    </source>
</evidence>
<dbReference type="InterPro" id="IPR040919">
    <property type="entry name" value="Asparaginase_C"/>
</dbReference>
<name>A0A7V5UEU1_CALAY</name>
<dbReference type="PIRSF" id="PIRSF001220">
    <property type="entry name" value="L-ASNase_gatD"/>
    <property type="match status" value="1"/>
</dbReference>
<dbReference type="SFLD" id="SFLDS00057">
    <property type="entry name" value="Glutaminase/Asparaginase"/>
    <property type="match status" value="1"/>
</dbReference>
<dbReference type="AlphaFoldDB" id="A0A7V5UEU1"/>
<feature type="domain" description="Asparaginase/glutaminase C-terminal" evidence="6">
    <location>
        <begin position="205"/>
        <end position="319"/>
    </location>
</feature>
<dbReference type="PANTHER" id="PTHR11707:SF28">
    <property type="entry name" value="60 KDA LYSOPHOSPHOLIPASE"/>
    <property type="match status" value="1"/>
</dbReference>
<dbReference type="InterPro" id="IPR027473">
    <property type="entry name" value="L-asparaginase_C"/>
</dbReference>
<comment type="similarity">
    <text evidence="1">Belongs to the asparaginase 1 family.</text>
</comment>
<dbReference type="PROSITE" id="PS00917">
    <property type="entry name" value="ASN_GLN_ASE_2"/>
    <property type="match status" value="1"/>
</dbReference>
<organism evidence="7">
    <name type="scientific">Caldithrix abyssi</name>
    <dbReference type="NCBI Taxonomy" id="187145"/>
    <lineage>
        <taxon>Bacteria</taxon>
        <taxon>Pseudomonadati</taxon>
        <taxon>Calditrichota</taxon>
        <taxon>Calditrichia</taxon>
        <taxon>Calditrichales</taxon>
        <taxon>Calditrichaceae</taxon>
        <taxon>Caldithrix</taxon>
    </lineage>
</organism>
<reference evidence="7" key="1">
    <citation type="journal article" date="2020" name="mSystems">
        <title>Genome- and Community-Level Interaction Insights into Carbon Utilization and Element Cycling Functions of Hydrothermarchaeota in Hydrothermal Sediment.</title>
        <authorList>
            <person name="Zhou Z."/>
            <person name="Liu Y."/>
            <person name="Xu W."/>
            <person name="Pan J."/>
            <person name="Luo Z.H."/>
            <person name="Li M."/>
        </authorList>
    </citation>
    <scope>NUCLEOTIDE SEQUENCE [LARGE SCALE GENOMIC DNA]</scope>
    <source>
        <strain evidence="7">HyVt-527</strain>
    </source>
</reference>
<dbReference type="InterPro" id="IPR041725">
    <property type="entry name" value="L-asparaginase_I"/>
</dbReference>
<gene>
    <name evidence="7" type="ORF">ENJ89_06115</name>
</gene>
<dbReference type="InterPro" id="IPR037152">
    <property type="entry name" value="L-asparaginase_N_sf"/>
</dbReference>